<gene>
    <name evidence="2" type="ORF">VFPFJ_10172</name>
</gene>
<dbReference type="EMBL" id="LSBI01000011">
    <property type="protein sequence ID" value="OAQ78140.1"/>
    <property type="molecule type" value="Genomic_DNA"/>
</dbReference>
<organism evidence="2 3">
    <name type="scientific">Purpureocillium lilacinum</name>
    <name type="common">Paecilomyces lilacinus</name>
    <dbReference type="NCBI Taxonomy" id="33203"/>
    <lineage>
        <taxon>Eukaryota</taxon>
        <taxon>Fungi</taxon>
        <taxon>Dikarya</taxon>
        <taxon>Ascomycota</taxon>
        <taxon>Pezizomycotina</taxon>
        <taxon>Sordariomycetes</taxon>
        <taxon>Hypocreomycetidae</taxon>
        <taxon>Hypocreales</taxon>
        <taxon>Ophiocordycipitaceae</taxon>
        <taxon>Purpureocillium</taxon>
    </lineage>
</organism>
<comment type="caution">
    <text evidence="2">The sequence shown here is derived from an EMBL/GenBank/DDBJ whole genome shotgun (WGS) entry which is preliminary data.</text>
</comment>
<protein>
    <submittedName>
        <fullName evidence="2">Uncharacterized protein</fullName>
    </submittedName>
</protein>
<dbReference type="Proteomes" id="UP000078340">
    <property type="component" value="Unassembled WGS sequence"/>
</dbReference>
<feature type="region of interest" description="Disordered" evidence="1">
    <location>
        <begin position="1"/>
        <end position="29"/>
    </location>
</feature>
<sequence length="176" mass="19023">MAPAAAQRNRRRGALRAVRTGEPGHVPSVPFPSIGAADFSSSHDCGLRKCNASCAPRGIPRRQPTPGANEWQYRRGTPSLVGPLRCRSRCHGRPAPTTSCRVVSATPRGTRAAANSQPPGSSPFACQVSRHPRTDSSCKRHCVGQVHVQMWHRSAECRSSGPKHIHGVSHSHTLKY</sequence>
<reference evidence="2 3" key="1">
    <citation type="submission" date="2016-02" db="EMBL/GenBank/DDBJ databases">
        <title>Biosynthesis of antibiotic leucinostatins and their inhibition on Phytophthora in bio-control Purpureocillium lilacinum.</title>
        <authorList>
            <person name="Wang G."/>
            <person name="Liu Z."/>
            <person name="Lin R."/>
            <person name="Li E."/>
            <person name="Mao Z."/>
            <person name="Ling J."/>
            <person name="Yin W."/>
            <person name="Xie B."/>
        </authorList>
    </citation>
    <scope>NUCLEOTIDE SEQUENCE [LARGE SCALE GENOMIC DNA]</scope>
    <source>
        <strain evidence="2">PLFJ-1</strain>
    </source>
</reference>
<accession>A0A179GL60</accession>
<evidence type="ECO:0000256" key="1">
    <source>
        <dbReference type="SAM" id="MobiDB-lite"/>
    </source>
</evidence>
<name>A0A179GL60_PURLI</name>
<dbReference type="AlphaFoldDB" id="A0A179GL60"/>
<evidence type="ECO:0000313" key="2">
    <source>
        <dbReference type="EMBL" id="OAQ78140.1"/>
    </source>
</evidence>
<evidence type="ECO:0000313" key="3">
    <source>
        <dbReference type="Proteomes" id="UP000078340"/>
    </source>
</evidence>
<proteinExistence type="predicted"/>